<dbReference type="InterPro" id="IPR027417">
    <property type="entry name" value="P-loop_NTPase"/>
</dbReference>
<dbReference type="OrthoDB" id="5957327at2759"/>
<dbReference type="GO" id="GO:0008821">
    <property type="term" value="F:crossover junction DNA endonuclease activity"/>
    <property type="evidence" value="ECO:0007669"/>
    <property type="project" value="TreeGrafter"/>
</dbReference>
<evidence type="ECO:0000256" key="6">
    <source>
        <dbReference type="ARBA" id="ARBA00023242"/>
    </source>
</evidence>
<dbReference type="InterPro" id="IPR013632">
    <property type="entry name" value="Rad51_C"/>
</dbReference>
<dbReference type="GO" id="GO:0140664">
    <property type="term" value="F:ATP-dependent DNA damage sensor activity"/>
    <property type="evidence" value="ECO:0007669"/>
    <property type="project" value="InterPro"/>
</dbReference>
<evidence type="ECO:0000256" key="1">
    <source>
        <dbReference type="ARBA" id="ARBA00004123"/>
    </source>
</evidence>
<dbReference type="GO" id="GO:0000707">
    <property type="term" value="P:meiotic DNA recombinase assembly"/>
    <property type="evidence" value="ECO:0007669"/>
    <property type="project" value="TreeGrafter"/>
</dbReference>
<dbReference type="SUPFAM" id="SSF52540">
    <property type="entry name" value="P-loop containing nucleoside triphosphate hydrolases"/>
    <property type="match status" value="1"/>
</dbReference>
<evidence type="ECO:0000259" key="8">
    <source>
        <dbReference type="PROSITE" id="PS50162"/>
    </source>
</evidence>
<feature type="domain" description="RecA family profile 1" evidence="8">
    <location>
        <begin position="11"/>
        <end position="72"/>
    </location>
</feature>
<evidence type="ECO:0000256" key="7">
    <source>
        <dbReference type="ARBA" id="ARBA00040674"/>
    </source>
</evidence>
<protein>
    <recommendedName>
        <fullName evidence="7">DNA repair protein RAD51 homolog 3</fullName>
    </recommendedName>
</protein>
<keyword evidence="6" id="KW-0539">Nucleus</keyword>
<evidence type="ECO:0000256" key="4">
    <source>
        <dbReference type="ARBA" id="ARBA00022840"/>
    </source>
</evidence>
<dbReference type="GO" id="GO:0033063">
    <property type="term" value="C:Rad51B-Rad51C-Rad51D-XRCC2 complex"/>
    <property type="evidence" value="ECO:0007669"/>
    <property type="project" value="TreeGrafter"/>
</dbReference>
<dbReference type="Proteomes" id="UP001163046">
    <property type="component" value="Unassembled WGS sequence"/>
</dbReference>
<dbReference type="Gene3D" id="3.40.50.300">
    <property type="entry name" value="P-loop containing nucleotide triphosphate hydrolases"/>
    <property type="match status" value="1"/>
</dbReference>
<sequence length="72" mass="7759">MAYDLLQQEQSSGSIVTFCEKFDDMLGGGVPVGKITEFCGAPGIGKTQIGMQLAVDVQIPDEFGDLMERPFT</sequence>
<dbReference type="AlphaFoldDB" id="A0A9X0D4Z7"/>
<dbReference type="Pfam" id="PF08423">
    <property type="entry name" value="Rad51"/>
    <property type="match status" value="1"/>
</dbReference>
<dbReference type="PANTHER" id="PTHR46239:SF1">
    <property type="entry name" value="DNA REPAIR PROTEIN RAD51 HOMOLOG 3"/>
    <property type="match status" value="1"/>
</dbReference>
<comment type="caution">
    <text evidence="9">The sequence shown here is derived from an EMBL/GenBank/DDBJ whole genome shotgun (WGS) entry which is preliminary data.</text>
</comment>
<dbReference type="GO" id="GO:0000400">
    <property type="term" value="F:four-way junction DNA binding"/>
    <property type="evidence" value="ECO:0007669"/>
    <property type="project" value="TreeGrafter"/>
</dbReference>
<gene>
    <name evidence="9" type="primary">RAD51C_2</name>
    <name evidence="9" type="ORF">OS493_004054</name>
</gene>
<keyword evidence="5" id="KW-0234">DNA repair</keyword>
<keyword evidence="3" id="KW-0227">DNA damage</keyword>
<keyword evidence="2" id="KW-0547">Nucleotide-binding</keyword>
<evidence type="ECO:0000313" key="9">
    <source>
        <dbReference type="EMBL" id="KAJ7387090.1"/>
    </source>
</evidence>
<dbReference type="PANTHER" id="PTHR46239">
    <property type="entry name" value="DNA REPAIR PROTEIN RAD51 HOMOLOG 3 RAD51C"/>
    <property type="match status" value="1"/>
</dbReference>
<keyword evidence="4" id="KW-0067">ATP-binding</keyword>
<organism evidence="9 10">
    <name type="scientific">Desmophyllum pertusum</name>
    <dbReference type="NCBI Taxonomy" id="174260"/>
    <lineage>
        <taxon>Eukaryota</taxon>
        <taxon>Metazoa</taxon>
        <taxon>Cnidaria</taxon>
        <taxon>Anthozoa</taxon>
        <taxon>Hexacorallia</taxon>
        <taxon>Scleractinia</taxon>
        <taxon>Caryophylliina</taxon>
        <taxon>Caryophylliidae</taxon>
        <taxon>Desmophyllum</taxon>
    </lineage>
</organism>
<dbReference type="GO" id="GO:0005657">
    <property type="term" value="C:replication fork"/>
    <property type="evidence" value="ECO:0007669"/>
    <property type="project" value="TreeGrafter"/>
</dbReference>
<dbReference type="InterPro" id="IPR052093">
    <property type="entry name" value="HR_Repair_Mediator"/>
</dbReference>
<proteinExistence type="predicted"/>
<dbReference type="PROSITE" id="PS50162">
    <property type="entry name" value="RECA_2"/>
    <property type="match status" value="1"/>
</dbReference>
<keyword evidence="10" id="KW-1185">Reference proteome</keyword>
<dbReference type="EMBL" id="MU825874">
    <property type="protein sequence ID" value="KAJ7387090.1"/>
    <property type="molecule type" value="Genomic_DNA"/>
</dbReference>
<evidence type="ECO:0000313" key="10">
    <source>
        <dbReference type="Proteomes" id="UP001163046"/>
    </source>
</evidence>
<accession>A0A9X0D4Z7</accession>
<evidence type="ECO:0000256" key="3">
    <source>
        <dbReference type="ARBA" id="ARBA00022763"/>
    </source>
</evidence>
<comment type="subcellular location">
    <subcellularLocation>
        <location evidence="1">Nucleus</location>
    </subcellularLocation>
</comment>
<evidence type="ECO:0000256" key="5">
    <source>
        <dbReference type="ARBA" id="ARBA00023204"/>
    </source>
</evidence>
<evidence type="ECO:0000256" key="2">
    <source>
        <dbReference type="ARBA" id="ARBA00022741"/>
    </source>
</evidence>
<name>A0A9X0D4Z7_9CNID</name>
<dbReference type="InterPro" id="IPR020588">
    <property type="entry name" value="RecA_ATP-bd"/>
</dbReference>
<dbReference type="GO" id="GO:0007131">
    <property type="term" value="P:reciprocal meiotic recombination"/>
    <property type="evidence" value="ECO:0007669"/>
    <property type="project" value="TreeGrafter"/>
</dbReference>
<dbReference type="GO" id="GO:0005524">
    <property type="term" value="F:ATP binding"/>
    <property type="evidence" value="ECO:0007669"/>
    <property type="project" value="UniProtKB-KW"/>
</dbReference>
<dbReference type="GO" id="GO:0033065">
    <property type="term" value="C:Rad51C-XRCC3 complex"/>
    <property type="evidence" value="ECO:0007669"/>
    <property type="project" value="TreeGrafter"/>
</dbReference>
<reference evidence="9" key="1">
    <citation type="submission" date="2023-01" db="EMBL/GenBank/DDBJ databases">
        <title>Genome assembly of the deep-sea coral Lophelia pertusa.</title>
        <authorList>
            <person name="Herrera S."/>
            <person name="Cordes E."/>
        </authorList>
    </citation>
    <scope>NUCLEOTIDE SEQUENCE</scope>
    <source>
        <strain evidence="9">USNM1676648</strain>
        <tissue evidence="9">Polyp</tissue>
    </source>
</reference>